<dbReference type="PANTHER" id="PTHR43551">
    <property type="entry name" value="FUMARATE REDUCTASE IRON-SULFUR SUBUNIT"/>
    <property type="match status" value="1"/>
</dbReference>
<dbReference type="RefSeq" id="WP_164211098.1">
    <property type="nucleotide sequence ID" value="NZ_JAAGSC010000040.1"/>
</dbReference>
<reference evidence="8 9" key="1">
    <citation type="submission" date="2020-02" db="EMBL/GenBank/DDBJ databases">
        <authorList>
            <person name="Zhang X.-Y."/>
        </authorList>
    </citation>
    <scope>NUCLEOTIDE SEQUENCE [LARGE SCALE GENOMIC DNA]</scope>
    <source>
        <strain evidence="8 9">C33</strain>
    </source>
</reference>
<evidence type="ECO:0000256" key="1">
    <source>
        <dbReference type="ARBA" id="ARBA00022448"/>
    </source>
</evidence>
<keyword evidence="9" id="KW-1185">Reference proteome</keyword>
<dbReference type="GO" id="GO:0016491">
    <property type="term" value="F:oxidoreductase activity"/>
    <property type="evidence" value="ECO:0007669"/>
    <property type="project" value="UniProtKB-ARBA"/>
</dbReference>
<dbReference type="Gene3D" id="1.10.1060.10">
    <property type="entry name" value="Alpha-helical ferredoxin"/>
    <property type="match status" value="1"/>
</dbReference>
<dbReference type="InterPro" id="IPR004017">
    <property type="entry name" value="Cys_rich_dom"/>
</dbReference>
<dbReference type="AlphaFoldDB" id="A0A845UYC3"/>
<evidence type="ECO:0000256" key="2">
    <source>
        <dbReference type="ARBA" id="ARBA00022485"/>
    </source>
</evidence>
<dbReference type="GO" id="GO:0051539">
    <property type="term" value="F:4 iron, 4 sulfur cluster binding"/>
    <property type="evidence" value="ECO:0007669"/>
    <property type="project" value="UniProtKB-KW"/>
</dbReference>
<dbReference type="InterPro" id="IPR017900">
    <property type="entry name" value="4Fe4S_Fe_S_CS"/>
</dbReference>
<sequence>MSTTATQAFAGAGAANDNRTAEERVEGAMGAFARSFGATVAWNMESCIHCGMCADACHFYIATGDAKYTPIWKAEMFKRAFRRESGAFAPFFKVLGLKKKVTLKDLEEWQELLFDSCNMCGRCSLICPMGLEVAELIEIGRRGMYEAGLAPKELADRAALQAETGVPEEVEKPYAELLKEIGEKHGVDVVLDKAKADIMVCAPRNDLNRNPSSVAAMVKVLNKLGADYTFRSDAIVAENYGYYAGSNGLQKKIAKRVVDQAKKIGASLVLVPECGHAYYSLRWQAAELMGETLPFKVRHVTEYLAEQVEAGKLKLNKVDGLPTAFHDPCQIVRKGGVTEAPRTLMSELGVNLKEMFNHEGFSFCCAGGGGMNDIERTRPLRLKAQEVKLHEVDDTGAKRFLTSCSDCRVAFDDAGEHFNWDKKTESLVELVADNIKE</sequence>
<dbReference type="Proteomes" id="UP000484885">
    <property type="component" value="Unassembled WGS sequence"/>
</dbReference>
<accession>A0A845UYC3</accession>
<feature type="domain" description="4Fe-4S ferredoxin-type" evidence="7">
    <location>
        <begin position="108"/>
        <end position="139"/>
    </location>
</feature>
<comment type="caution">
    <text evidence="8">The sequence shown here is derived from an EMBL/GenBank/DDBJ whole genome shotgun (WGS) entry which is preliminary data.</text>
</comment>
<evidence type="ECO:0000259" key="7">
    <source>
        <dbReference type="PROSITE" id="PS51379"/>
    </source>
</evidence>
<keyword evidence="3" id="KW-0479">Metal-binding</keyword>
<dbReference type="GO" id="GO:0046872">
    <property type="term" value="F:metal ion binding"/>
    <property type="evidence" value="ECO:0007669"/>
    <property type="project" value="UniProtKB-KW"/>
</dbReference>
<dbReference type="PANTHER" id="PTHR43551:SF1">
    <property type="entry name" value="HETERODISULFIDE REDUCTASE"/>
    <property type="match status" value="1"/>
</dbReference>
<evidence type="ECO:0000256" key="6">
    <source>
        <dbReference type="ARBA" id="ARBA00023014"/>
    </source>
</evidence>
<dbReference type="InterPro" id="IPR017896">
    <property type="entry name" value="4Fe4S_Fe-S-bd"/>
</dbReference>
<evidence type="ECO:0000313" key="8">
    <source>
        <dbReference type="EMBL" id="NDY95708.1"/>
    </source>
</evidence>
<keyword evidence="6" id="KW-0411">Iron-sulfur</keyword>
<feature type="domain" description="4Fe-4S ferredoxin-type" evidence="7">
    <location>
        <begin position="38"/>
        <end position="67"/>
    </location>
</feature>
<dbReference type="EMBL" id="JAAGSC010000040">
    <property type="protein sequence ID" value="NDY95708.1"/>
    <property type="molecule type" value="Genomic_DNA"/>
</dbReference>
<dbReference type="PROSITE" id="PS00198">
    <property type="entry name" value="4FE4S_FER_1"/>
    <property type="match status" value="1"/>
</dbReference>
<dbReference type="PROSITE" id="PS51379">
    <property type="entry name" value="4FE4S_FER_2"/>
    <property type="match status" value="2"/>
</dbReference>
<keyword evidence="1" id="KW-0813">Transport</keyword>
<dbReference type="SUPFAM" id="SSF46548">
    <property type="entry name" value="alpha-helical ferredoxin"/>
    <property type="match status" value="1"/>
</dbReference>
<evidence type="ECO:0000256" key="4">
    <source>
        <dbReference type="ARBA" id="ARBA00022982"/>
    </source>
</evidence>
<dbReference type="Pfam" id="PF02754">
    <property type="entry name" value="CCG"/>
    <property type="match status" value="1"/>
</dbReference>
<keyword evidence="5" id="KW-0408">Iron</keyword>
<protein>
    <submittedName>
        <fullName evidence="8">(Fe-S)-binding protein</fullName>
    </submittedName>
</protein>
<proteinExistence type="predicted"/>
<dbReference type="InterPro" id="IPR009051">
    <property type="entry name" value="Helical_ferredxn"/>
</dbReference>
<organism evidence="8 9">
    <name type="scientific">Wenzhouxiangella limi</name>
    <dbReference type="NCBI Taxonomy" id="2707351"/>
    <lineage>
        <taxon>Bacteria</taxon>
        <taxon>Pseudomonadati</taxon>
        <taxon>Pseudomonadota</taxon>
        <taxon>Gammaproteobacteria</taxon>
        <taxon>Chromatiales</taxon>
        <taxon>Wenzhouxiangellaceae</taxon>
        <taxon>Wenzhouxiangella</taxon>
    </lineage>
</organism>
<name>A0A845UYC3_9GAMM</name>
<gene>
    <name evidence="8" type="ORF">G3I74_08215</name>
</gene>
<keyword evidence="2" id="KW-0004">4Fe-4S</keyword>
<evidence type="ECO:0000256" key="3">
    <source>
        <dbReference type="ARBA" id="ARBA00022723"/>
    </source>
</evidence>
<evidence type="ECO:0000313" key="9">
    <source>
        <dbReference type="Proteomes" id="UP000484885"/>
    </source>
</evidence>
<evidence type="ECO:0000256" key="5">
    <source>
        <dbReference type="ARBA" id="ARBA00023004"/>
    </source>
</evidence>
<keyword evidence="4" id="KW-0249">Electron transport</keyword>
<dbReference type="Pfam" id="PF13183">
    <property type="entry name" value="Fer4_8"/>
    <property type="match status" value="1"/>
</dbReference>